<dbReference type="RefSeq" id="WP_330136526.1">
    <property type="nucleotide sequence ID" value="NZ_JAUTXY010000017.1"/>
</dbReference>
<reference evidence="9 10" key="1">
    <citation type="submission" date="2023-07" db="EMBL/GenBank/DDBJ databases">
        <authorList>
            <person name="Girao M."/>
            <person name="Carvalho M.F."/>
        </authorList>
    </citation>
    <scope>NUCLEOTIDE SEQUENCE [LARGE SCALE GENOMIC DNA]</scope>
    <source>
        <strain evidence="9 10">YIM65754</strain>
    </source>
</reference>
<feature type="region of interest" description="Disordered" evidence="6">
    <location>
        <begin position="1"/>
        <end position="130"/>
    </location>
</feature>
<organism evidence="9 10">
    <name type="scientific">Rhodococcus artemisiae</name>
    <dbReference type="NCBI Taxonomy" id="714159"/>
    <lineage>
        <taxon>Bacteria</taxon>
        <taxon>Bacillati</taxon>
        <taxon>Actinomycetota</taxon>
        <taxon>Actinomycetes</taxon>
        <taxon>Mycobacteriales</taxon>
        <taxon>Nocardiaceae</taxon>
        <taxon>Rhodococcus</taxon>
    </lineage>
</organism>
<evidence type="ECO:0000313" key="10">
    <source>
        <dbReference type="Proteomes" id="UP001336020"/>
    </source>
</evidence>
<feature type="transmembrane region" description="Helical" evidence="7">
    <location>
        <begin position="232"/>
        <end position="252"/>
    </location>
</feature>
<evidence type="ECO:0000256" key="6">
    <source>
        <dbReference type="SAM" id="MobiDB-lite"/>
    </source>
</evidence>
<evidence type="ECO:0000256" key="2">
    <source>
        <dbReference type="ARBA" id="ARBA00022475"/>
    </source>
</evidence>
<feature type="compositionally biased region" description="Pro residues" evidence="6">
    <location>
        <begin position="1"/>
        <end position="14"/>
    </location>
</feature>
<proteinExistence type="predicted"/>
<feature type="compositionally biased region" description="Low complexity" evidence="6">
    <location>
        <begin position="75"/>
        <end position="99"/>
    </location>
</feature>
<dbReference type="InterPro" id="IPR051791">
    <property type="entry name" value="Pra-immunoreactive"/>
</dbReference>
<dbReference type="PANTHER" id="PTHR36115:SF6">
    <property type="entry name" value="PROLINE-RICH ANTIGEN HOMOLOG"/>
    <property type="match status" value="1"/>
</dbReference>
<dbReference type="PANTHER" id="PTHR36115">
    <property type="entry name" value="PROLINE-RICH ANTIGEN HOMOLOG-RELATED"/>
    <property type="match status" value="1"/>
</dbReference>
<dbReference type="EMBL" id="JAUTXY010000017">
    <property type="protein sequence ID" value="MEE2061372.1"/>
    <property type="molecule type" value="Genomic_DNA"/>
</dbReference>
<evidence type="ECO:0000256" key="1">
    <source>
        <dbReference type="ARBA" id="ARBA00004651"/>
    </source>
</evidence>
<keyword evidence="3 7" id="KW-0812">Transmembrane</keyword>
<accession>A0ABU7LJE2</accession>
<evidence type="ECO:0000256" key="4">
    <source>
        <dbReference type="ARBA" id="ARBA00022989"/>
    </source>
</evidence>
<feature type="domain" description="RDD" evidence="8">
    <location>
        <begin position="131"/>
        <end position="267"/>
    </location>
</feature>
<dbReference type="Pfam" id="PF06271">
    <property type="entry name" value="RDD"/>
    <property type="match status" value="1"/>
</dbReference>
<evidence type="ECO:0000256" key="5">
    <source>
        <dbReference type="ARBA" id="ARBA00023136"/>
    </source>
</evidence>
<sequence>MTSGGYPPPQPNPQNPGSYPGGAPQYGNQPGFGQQPADYTQQFSGPIDGYPSSDGGGQYGAPQYGAPHQGGGQYGSSQGNQFGAQQQGGPQYGAPQYGQAPGGQQFGGQQFGGVPGYPSPTPGFGPSQPGELLPRLGARIIDGLIVGIPMGILTAIVTFGSGSGFMSLLMSILTGLVAFGYWTYLESSQGATFGKKLLGLSVVGPAGGHPTLEEAAKRNAFVALQVLTGIPILGWLASLASLAAYIGIAVTIEKDGTKQGFHDKFAGGTRVVKS</sequence>
<keyword evidence="5 7" id="KW-0472">Membrane</keyword>
<name>A0ABU7LJE2_9NOCA</name>
<evidence type="ECO:0000256" key="7">
    <source>
        <dbReference type="SAM" id="Phobius"/>
    </source>
</evidence>
<dbReference type="Proteomes" id="UP001336020">
    <property type="component" value="Unassembled WGS sequence"/>
</dbReference>
<evidence type="ECO:0000313" key="9">
    <source>
        <dbReference type="EMBL" id="MEE2061372.1"/>
    </source>
</evidence>
<gene>
    <name evidence="9" type="ORF">Q7514_27990</name>
</gene>
<evidence type="ECO:0000256" key="3">
    <source>
        <dbReference type="ARBA" id="ARBA00022692"/>
    </source>
</evidence>
<feature type="compositionally biased region" description="Polar residues" evidence="6">
    <location>
        <begin position="26"/>
        <end position="44"/>
    </location>
</feature>
<protein>
    <submittedName>
        <fullName evidence="9">RDD family protein</fullName>
    </submittedName>
</protein>
<keyword evidence="4 7" id="KW-1133">Transmembrane helix</keyword>
<keyword evidence="2" id="KW-1003">Cell membrane</keyword>
<feature type="compositionally biased region" description="Gly residues" evidence="6">
    <location>
        <begin position="100"/>
        <end position="115"/>
    </location>
</feature>
<keyword evidence="10" id="KW-1185">Reference proteome</keyword>
<comment type="subcellular location">
    <subcellularLocation>
        <location evidence="1">Cell membrane</location>
        <topology evidence="1">Multi-pass membrane protein</topology>
    </subcellularLocation>
</comment>
<dbReference type="InterPro" id="IPR010432">
    <property type="entry name" value="RDD"/>
</dbReference>
<comment type="caution">
    <text evidence="9">The sequence shown here is derived from an EMBL/GenBank/DDBJ whole genome shotgun (WGS) entry which is preliminary data.</text>
</comment>
<evidence type="ECO:0000259" key="8">
    <source>
        <dbReference type="Pfam" id="PF06271"/>
    </source>
</evidence>
<feature type="transmembrane region" description="Helical" evidence="7">
    <location>
        <begin position="140"/>
        <end position="159"/>
    </location>
</feature>
<feature type="transmembrane region" description="Helical" evidence="7">
    <location>
        <begin position="165"/>
        <end position="185"/>
    </location>
</feature>